<keyword evidence="2" id="KW-0472">Membrane</keyword>
<proteinExistence type="predicted"/>
<dbReference type="HOGENOM" id="CLU_992687_0_0_9"/>
<evidence type="ECO:0000256" key="2">
    <source>
        <dbReference type="SAM" id="Phobius"/>
    </source>
</evidence>
<dbReference type="InterPro" id="IPR018649">
    <property type="entry name" value="SHOCT"/>
</dbReference>
<feature type="transmembrane region" description="Helical" evidence="2">
    <location>
        <begin position="6"/>
        <end position="27"/>
    </location>
</feature>
<sequence length="278" mass="31098">MGTLFSGNWFVALIILVSTLWGASYFFNKQKEIDEEENYRKELATRDKLNELPNFKVSQRYISPDGTTTLAIDEHSKQFSIAKYDRIPKSYKYSELLKSEIVTDGMSITSTNRGSQIGGALLGGLLTGGVGAIIGGLSASKSTEEKIKKIELVVVVNDSTVPVHRIAFLDSSSPYAKSSTEYKEAYDKAYHCHQLMSVLIRQADEDDRNTELPAIESSDQTNHIEDTKENRRNSTPEEAISLNISIADEIKKLAELRDEGILTSEEFENQKKKLLIYG</sequence>
<dbReference type="EMBL" id="CP002869">
    <property type="protein sequence ID" value="AEI39809.1"/>
    <property type="molecule type" value="Genomic_DNA"/>
</dbReference>
<dbReference type="RefSeq" id="WP_013914971.1">
    <property type="nucleotide sequence ID" value="NC_015690.1"/>
</dbReference>
<feature type="region of interest" description="Disordered" evidence="1">
    <location>
        <begin position="212"/>
        <end position="236"/>
    </location>
</feature>
<protein>
    <recommendedName>
        <fullName evidence="3">SHOCT domain-containing protein</fullName>
    </recommendedName>
</protein>
<feature type="domain" description="SHOCT" evidence="3">
    <location>
        <begin position="248"/>
        <end position="275"/>
    </location>
</feature>
<reference evidence="4 5" key="2">
    <citation type="journal article" date="2013" name="Genome Announc.">
        <title>Genome Sequence of Growth-Improving Paenibacillus mucilaginosus Strain KNP414.</title>
        <authorList>
            <person name="Lu J.J."/>
            <person name="Wang J.F."/>
            <person name="Hu X.F."/>
        </authorList>
    </citation>
    <scope>NUCLEOTIDE SEQUENCE [LARGE SCALE GENOMIC DNA]</scope>
    <source>
        <strain evidence="4 5">KNP414</strain>
    </source>
</reference>
<dbReference type="PATRIC" id="fig|1036673.3.peg.1079"/>
<organism evidence="4 5">
    <name type="scientific">Paenibacillus mucilaginosus (strain KNP414)</name>
    <dbReference type="NCBI Taxonomy" id="1036673"/>
    <lineage>
        <taxon>Bacteria</taxon>
        <taxon>Bacillati</taxon>
        <taxon>Bacillota</taxon>
        <taxon>Bacilli</taxon>
        <taxon>Bacillales</taxon>
        <taxon>Paenibacillaceae</taxon>
        <taxon>Paenibacillus</taxon>
    </lineage>
</organism>
<dbReference type="Proteomes" id="UP000006620">
    <property type="component" value="Chromosome"/>
</dbReference>
<dbReference type="Pfam" id="PF09851">
    <property type="entry name" value="SHOCT"/>
    <property type="match status" value="1"/>
</dbReference>
<evidence type="ECO:0000313" key="4">
    <source>
        <dbReference type="EMBL" id="AEI39809.1"/>
    </source>
</evidence>
<evidence type="ECO:0000313" key="5">
    <source>
        <dbReference type="Proteomes" id="UP000006620"/>
    </source>
</evidence>
<dbReference type="AlphaFoldDB" id="F8FHA7"/>
<gene>
    <name evidence="4" type="ordered locus">KNP414_01244</name>
</gene>
<accession>F8FHA7</accession>
<keyword evidence="2" id="KW-1133">Transmembrane helix</keyword>
<evidence type="ECO:0000256" key="1">
    <source>
        <dbReference type="SAM" id="MobiDB-lite"/>
    </source>
</evidence>
<evidence type="ECO:0000259" key="3">
    <source>
        <dbReference type="Pfam" id="PF09851"/>
    </source>
</evidence>
<feature type="compositionally biased region" description="Basic and acidic residues" evidence="1">
    <location>
        <begin position="222"/>
        <end position="235"/>
    </location>
</feature>
<name>F8FHA7_PAEMK</name>
<dbReference type="KEGG" id="pms:KNP414_01244"/>
<reference evidence="5" key="1">
    <citation type="submission" date="2011-06" db="EMBL/GenBank/DDBJ databases">
        <title>Complete genome sequence of Paenibacillus mucilaginosus KNP414.</title>
        <authorList>
            <person name="Wang J."/>
            <person name="Hu S."/>
            <person name="Hu X."/>
            <person name="Zhang B."/>
            <person name="Dong D."/>
            <person name="Zhang S."/>
            <person name="Zhao K."/>
            <person name="Wu D."/>
        </authorList>
    </citation>
    <scope>NUCLEOTIDE SEQUENCE [LARGE SCALE GENOMIC DNA]</scope>
    <source>
        <strain evidence="5">KNP414</strain>
    </source>
</reference>
<keyword evidence="2" id="KW-0812">Transmembrane</keyword>